<comment type="similarity">
    <text evidence="1 4">Belongs to the short-chain dehydrogenases/reductases (SDR) family.</text>
</comment>
<evidence type="ECO:0000313" key="8">
    <source>
        <dbReference type="Proteomes" id="UP000572817"/>
    </source>
</evidence>
<feature type="compositionally biased region" description="Low complexity" evidence="5">
    <location>
        <begin position="1"/>
        <end position="11"/>
    </location>
</feature>
<dbReference type="GO" id="GO:0016616">
    <property type="term" value="F:oxidoreductase activity, acting on the CH-OH group of donors, NAD or NADP as acceptor"/>
    <property type="evidence" value="ECO:0007669"/>
    <property type="project" value="TreeGrafter"/>
</dbReference>
<dbReference type="PROSITE" id="PS00061">
    <property type="entry name" value="ADH_SHORT"/>
    <property type="match status" value="1"/>
</dbReference>
<evidence type="ECO:0000256" key="2">
    <source>
        <dbReference type="ARBA" id="ARBA00022857"/>
    </source>
</evidence>
<evidence type="ECO:0000256" key="3">
    <source>
        <dbReference type="ARBA" id="ARBA00023002"/>
    </source>
</evidence>
<dbReference type="CDD" id="cd05339">
    <property type="entry name" value="17beta-HSDXI-like_SDR_c"/>
    <property type="match status" value="1"/>
</dbReference>
<dbReference type="Proteomes" id="UP000572817">
    <property type="component" value="Unassembled WGS sequence"/>
</dbReference>
<feature type="domain" description="Ketoreductase" evidence="6">
    <location>
        <begin position="104"/>
        <end position="266"/>
    </location>
</feature>
<name>A0A8H4J0A8_9PEZI</name>
<dbReference type="OrthoDB" id="5840532at2759"/>
<dbReference type="PANTHER" id="PTHR24322">
    <property type="entry name" value="PKSB"/>
    <property type="match status" value="1"/>
</dbReference>
<keyword evidence="3" id="KW-0560">Oxidoreductase</keyword>
<gene>
    <name evidence="7" type="ORF">GTA08_BOTSDO13816</name>
</gene>
<sequence length="370" mass="39815">MATSTTTTKTTPPISLPQAPRKPKPWHAHVTLDLLADIANRSILHPFIACLIPLCLRAVGTPATWLRFQVACTYAIALTLHALFLHWGRRVAFGAARCVDLADEVVVVTGGARGLGLLVAEVYGMRGASVAVLDVVPGVEEELETKGIAYYRCDVGEREEVEEAYGRIEEDLGTPTILINNAGVVNGKPLLELSPADLERNFRINLLAHFNTIQTFLPGMLDAQNGGTIVTVSSVLGKVGAACLSDYTAAKAGLIAMHTSLQAELKQSKKPGAKNIRTILVAPGQLRTRLFGELETPSSFLAPIVEPVQVAQAIIRTVDAGEGGDISFPLYARWMEWMTVLPSGLQWIIRGLSGVDDAMNNFGVEKNKDA</sequence>
<evidence type="ECO:0000256" key="1">
    <source>
        <dbReference type="ARBA" id="ARBA00006484"/>
    </source>
</evidence>
<evidence type="ECO:0000313" key="7">
    <source>
        <dbReference type="EMBL" id="KAF4310836.1"/>
    </source>
</evidence>
<dbReference type="InterPro" id="IPR002347">
    <property type="entry name" value="SDR_fam"/>
</dbReference>
<dbReference type="InterPro" id="IPR057326">
    <property type="entry name" value="KR_dom"/>
</dbReference>
<keyword evidence="8" id="KW-1185">Reference proteome</keyword>
<comment type="caution">
    <text evidence="7">The sequence shown here is derived from an EMBL/GenBank/DDBJ whole genome shotgun (WGS) entry which is preliminary data.</text>
</comment>
<protein>
    <submittedName>
        <fullName evidence="7">Short-chain dehydrogenase/reductase family 16C member 6</fullName>
    </submittedName>
</protein>
<dbReference type="SUPFAM" id="SSF51735">
    <property type="entry name" value="NAD(P)-binding Rossmann-fold domains"/>
    <property type="match status" value="1"/>
</dbReference>
<organism evidence="7 8">
    <name type="scientific">Botryosphaeria dothidea</name>
    <dbReference type="NCBI Taxonomy" id="55169"/>
    <lineage>
        <taxon>Eukaryota</taxon>
        <taxon>Fungi</taxon>
        <taxon>Dikarya</taxon>
        <taxon>Ascomycota</taxon>
        <taxon>Pezizomycotina</taxon>
        <taxon>Dothideomycetes</taxon>
        <taxon>Dothideomycetes incertae sedis</taxon>
        <taxon>Botryosphaeriales</taxon>
        <taxon>Botryosphaeriaceae</taxon>
        <taxon>Botryosphaeria</taxon>
    </lineage>
</organism>
<dbReference type="EMBL" id="WWBZ02000013">
    <property type="protein sequence ID" value="KAF4310836.1"/>
    <property type="molecule type" value="Genomic_DNA"/>
</dbReference>
<dbReference type="SMART" id="SM00822">
    <property type="entry name" value="PKS_KR"/>
    <property type="match status" value="1"/>
</dbReference>
<dbReference type="InterPro" id="IPR036291">
    <property type="entry name" value="NAD(P)-bd_dom_sf"/>
</dbReference>
<dbReference type="Gene3D" id="3.40.50.720">
    <property type="entry name" value="NAD(P)-binding Rossmann-like Domain"/>
    <property type="match status" value="1"/>
</dbReference>
<accession>A0A8H4J0A8</accession>
<dbReference type="PRINTS" id="PR00080">
    <property type="entry name" value="SDRFAMILY"/>
</dbReference>
<evidence type="ECO:0000256" key="5">
    <source>
        <dbReference type="SAM" id="MobiDB-lite"/>
    </source>
</evidence>
<dbReference type="PRINTS" id="PR00081">
    <property type="entry name" value="GDHRDH"/>
</dbReference>
<keyword evidence="2" id="KW-0521">NADP</keyword>
<reference evidence="7" key="1">
    <citation type="submission" date="2020-04" db="EMBL/GenBank/DDBJ databases">
        <title>Genome Assembly and Annotation of Botryosphaeria dothidea sdau 11-99, a Latent Pathogen of Apple Fruit Ring Rot in China.</title>
        <authorList>
            <person name="Yu C."/>
            <person name="Diao Y."/>
            <person name="Lu Q."/>
            <person name="Zhao J."/>
            <person name="Cui S."/>
            <person name="Peng C."/>
            <person name="He B."/>
            <person name="Liu H."/>
        </authorList>
    </citation>
    <scope>NUCLEOTIDE SEQUENCE [LARGE SCALE GENOMIC DNA]</scope>
    <source>
        <strain evidence="7">Sdau11-99</strain>
    </source>
</reference>
<feature type="region of interest" description="Disordered" evidence="5">
    <location>
        <begin position="1"/>
        <end position="24"/>
    </location>
</feature>
<proteinExistence type="inferred from homology"/>
<dbReference type="InterPro" id="IPR020904">
    <property type="entry name" value="Sc_DH/Rdtase_CS"/>
</dbReference>
<dbReference type="PANTHER" id="PTHR24322:SF736">
    <property type="entry name" value="RETINOL DEHYDROGENASE 10"/>
    <property type="match status" value="1"/>
</dbReference>
<evidence type="ECO:0000256" key="4">
    <source>
        <dbReference type="RuleBase" id="RU000363"/>
    </source>
</evidence>
<evidence type="ECO:0000259" key="6">
    <source>
        <dbReference type="SMART" id="SM00822"/>
    </source>
</evidence>
<dbReference type="AlphaFoldDB" id="A0A8H4J0A8"/>
<dbReference type="Pfam" id="PF00106">
    <property type="entry name" value="adh_short"/>
    <property type="match status" value="1"/>
</dbReference>